<name>A0A8J4TSV2_9TREM</name>
<proteinExistence type="predicted"/>
<protein>
    <submittedName>
        <fullName evidence="1">Uncharacterized protein</fullName>
    </submittedName>
</protein>
<comment type="caution">
    <text evidence="1">The sequence shown here is derived from an EMBL/GenBank/DDBJ whole genome shotgun (WGS) entry which is preliminary data.</text>
</comment>
<keyword evidence="2" id="KW-1185">Reference proteome</keyword>
<sequence>MEDPQISVLAFTNWSNNAKILCQVIINLTDTDNANSLAHTVVQSVRQLEQDWFGVNVTVLVFLLQCVPRLFGNSTLSKNASVQANTSEFFDAAMDLKISLYWYFKYLGWNSYDYNVDVIRLSSEESLLKLWINESQVDLKQEGHLYQQLEHALKRILQSYSNEPYAWIKSFKLTGELATLLVSNYICSRFIDITNLKEHPLISFVITVNKHLNFLKKNYGLHSSE</sequence>
<dbReference type="Proteomes" id="UP000748531">
    <property type="component" value="Unassembled WGS sequence"/>
</dbReference>
<organism evidence="1 2">
    <name type="scientific">Paragonimus heterotremus</name>
    <dbReference type="NCBI Taxonomy" id="100268"/>
    <lineage>
        <taxon>Eukaryota</taxon>
        <taxon>Metazoa</taxon>
        <taxon>Spiralia</taxon>
        <taxon>Lophotrochozoa</taxon>
        <taxon>Platyhelminthes</taxon>
        <taxon>Trematoda</taxon>
        <taxon>Digenea</taxon>
        <taxon>Plagiorchiida</taxon>
        <taxon>Troglotremata</taxon>
        <taxon>Troglotrematidae</taxon>
        <taxon>Paragonimus</taxon>
    </lineage>
</organism>
<dbReference type="OrthoDB" id="10433862at2759"/>
<reference evidence="1" key="1">
    <citation type="submission" date="2019-05" db="EMBL/GenBank/DDBJ databases">
        <title>Annotation for the trematode Paragonimus heterotremus.</title>
        <authorList>
            <person name="Choi Y.-J."/>
        </authorList>
    </citation>
    <scope>NUCLEOTIDE SEQUENCE</scope>
    <source>
        <strain evidence="1">LC</strain>
    </source>
</reference>
<evidence type="ECO:0000313" key="1">
    <source>
        <dbReference type="EMBL" id="KAF5406064.1"/>
    </source>
</evidence>
<dbReference type="EMBL" id="LUCH01000110">
    <property type="protein sequence ID" value="KAF5406064.1"/>
    <property type="molecule type" value="Genomic_DNA"/>
</dbReference>
<evidence type="ECO:0000313" key="2">
    <source>
        <dbReference type="Proteomes" id="UP000748531"/>
    </source>
</evidence>
<dbReference type="AlphaFoldDB" id="A0A8J4TSV2"/>
<gene>
    <name evidence="1" type="ORF">PHET_00441</name>
</gene>
<accession>A0A8J4TSV2</accession>